<sequence>MQINITGHHIDVTDALRTYVTEKLGKLSRHFDHVTNVHVILTVEKQAQKAEATVHCSGTDLFAQHNTEDMYASIDGLVDKLDRQIVKHKEKITDHNRKSGGVKSMPSTAEA</sequence>
<dbReference type="CDD" id="cd00552">
    <property type="entry name" value="RaiA"/>
    <property type="match status" value="1"/>
</dbReference>
<feature type="region of interest" description="Disordered" evidence="6">
    <location>
        <begin position="89"/>
        <end position="111"/>
    </location>
</feature>
<keyword evidence="1" id="KW-0810">Translation regulation</keyword>
<comment type="similarity">
    <text evidence="2">Belongs to the HPF/YfiA ribosome-associated protein family. Short HPF subfamily.</text>
</comment>
<dbReference type="InterPro" id="IPR003489">
    <property type="entry name" value="RHF/RaiA"/>
</dbReference>
<protein>
    <recommendedName>
        <fullName evidence="4">Ribosome hibernation promoting factor</fullName>
    </recommendedName>
    <alternativeName>
        <fullName evidence="5">Hibernation factor HPF</fullName>
    </alternativeName>
</protein>
<dbReference type="Pfam" id="PF02482">
    <property type="entry name" value="Ribosomal_S30AE"/>
    <property type="match status" value="1"/>
</dbReference>
<accession>A0ABY8CB30</accession>
<evidence type="ECO:0000313" key="7">
    <source>
        <dbReference type="EMBL" id="WEJ63188.1"/>
    </source>
</evidence>
<gene>
    <name evidence="7" type="primary">raiA</name>
    <name evidence="7" type="ORF">NR989_02760</name>
</gene>
<dbReference type="InterPro" id="IPR036567">
    <property type="entry name" value="RHF-like"/>
</dbReference>
<dbReference type="SUPFAM" id="SSF69754">
    <property type="entry name" value="Ribosome binding protein Y (YfiA homologue)"/>
    <property type="match status" value="1"/>
</dbReference>
<evidence type="ECO:0000313" key="8">
    <source>
        <dbReference type="Proteomes" id="UP001222275"/>
    </source>
</evidence>
<proteinExistence type="inferred from homology"/>
<reference evidence="7 8" key="1">
    <citation type="submission" date="2022-06" db="EMBL/GenBank/DDBJ databases">
        <title>Thiomicrohabdus sp. nov, an obligately chemolithoautotrophic, sulfur-oxidizing bacterium isolated from beach of Guanyin Mountain. Amoy.</title>
        <authorList>
            <person name="Zhu H."/>
        </authorList>
    </citation>
    <scope>NUCLEOTIDE SEQUENCE [LARGE SCALE GENOMIC DNA]</scope>
    <source>
        <strain evidence="7 8">XGS-01</strain>
    </source>
</reference>
<comment type="subunit">
    <text evidence="3">Associates exclusively with 100S ribosomes, which are dimers of 70S ribosomes.</text>
</comment>
<dbReference type="PANTHER" id="PTHR33231">
    <property type="entry name" value="30S RIBOSOMAL PROTEIN"/>
    <property type="match status" value="1"/>
</dbReference>
<dbReference type="RefSeq" id="WP_275595442.1">
    <property type="nucleotide sequence ID" value="NZ_CP102381.1"/>
</dbReference>
<evidence type="ECO:0000256" key="3">
    <source>
        <dbReference type="ARBA" id="ARBA00038695"/>
    </source>
</evidence>
<dbReference type="Gene3D" id="3.30.160.100">
    <property type="entry name" value="Ribosome hibernation promotion factor-like"/>
    <property type="match status" value="1"/>
</dbReference>
<dbReference type="EMBL" id="CP102381">
    <property type="protein sequence ID" value="WEJ63188.1"/>
    <property type="molecule type" value="Genomic_DNA"/>
</dbReference>
<organism evidence="7 8">
    <name type="scientific">Thiomicrorhabdus lithotrophica</name>
    <dbReference type="NCBI Taxonomy" id="2949997"/>
    <lineage>
        <taxon>Bacteria</taxon>
        <taxon>Pseudomonadati</taxon>
        <taxon>Pseudomonadota</taxon>
        <taxon>Gammaproteobacteria</taxon>
        <taxon>Thiotrichales</taxon>
        <taxon>Piscirickettsiaceae</taxon>
        <taxon>Thiomicrorhabdus</taxon>
    </lineage>
</organism>
<evidence type="ECO:0000256" key="1">
    <source>
        <dbReference type="ARBA" id="ARBA00022845"/>
    </source>
</evidence>
<keyword evidence="8" id="KW-1185">Reference proteome</keyword>
<evidence type="ECO:0000256" key="2">
    <source>
        <dbReference type="ARBA" id="ARBA00038434"/>
    </source>
</evidence>
<dbReference type="NCBIfam" id="TIGR00741">
    <property type="entry name" value="yfiA"/>
    <property type="match status" value="1"/>
</dbReference>
<evidence type="ECO:0000256" key="4">
    <source>
        <dbReference type="ARBA" id="ARBA00041148"/>
    </source>
</evidence>
<dbReference type="PANTHER" id="PTHR33231:SF1">
    <property type="entry name" value="30S RIBOSOMAL PROTEIN"/>
    <property type="match status" value="1"/>
</dbReference>
<dbReference type="Proteomes" id="UP001222275">
    <property type="component" value="Chromosome"/>
</dbReference>
<evidence type="ECO:0000256" key="5">
    <source>
        <dbReference type="ARBA" id="ARBA00041319"/>
    </source>
</evidence>
<evidence type="ECO:0000256" key="6">
    <source>
        <dbReference type="SAM" id="MobiDB-lite"/>
    </source>
</evidence>
<dbReference type="InterPro" id="IPR050574">
    <property type="entry name" value="HPF/YfiA_ribosome-assoc"/>
</dbReference>
<name>A0ABY8CB30_9GAMM</name>